<proteinExistence type="predicted"/>
<organism evidence="1 2">
    <name type="scientific">Brevibacterium daeguense</name>
    <dbReference type="NCBI Taxonomy" id="909936"/>
    <lineage>
        <taxon>Bacteria</taxon>
        <taxon>Bacillati</taxon>
        <taxon>Actinomycetota</taxon>
        <taxon>Actinomycetes</taxon>
        <taxon>Micrococcales</taxon>
        <taxon>Brevibacteriaceae</taxon>
        <taxon>Brevibacterium</taxon>
    </lineage>
</organism>
<keyword evidence="2" id="KW-1185">Reference proteome</keyword>
<comment type="caution">
    <text evidence="1">The sequence shown here is derived from an EMBL/GenBank/DDBJ whole genome shotgun (WGS) entry which is preliminary data.</text>
</comment>
<evidence type="ECO:0000313" key="1">
    <source>
        <dbReference type="EMBL" id="GAA4284529.1"/>
    </source>
</evidence>
<gene>
    <name evidence="1" type="ORF">GCM10022261_20600</name>
</gene>
<evidence type="ECO:0000313" key="2">
    <source>
        <dbReference type="Proteomes" id="UP001501586"/>
    </source>
</evidence>
<dbReference type="SUPFAM" id="SSF52980">
    <property type="entry name" value="Restriction endonuclease-like"/>
    <property type="match status" value="1"/>
</dbReference>
<evidence type="ECO:0008006" key="3">
    <source>
        <dbReference type="Google" id="ProtNLM"/>
    </source>
</evidence>
<accession>A0ABP8EKM1</accession>
<dbReference type="RefSeq" id="WP_236862509.1">
    <property type="nucleotide sequence ID" value="NZ_BAABAZ010000006.1"/>
</dbReference>
<reference evidence="2" key="1">
    <citation type="journal article" date="2019" name="Int. J. Syst. Evol. Microbiol.">
        <title>The Global Catalogue of Microorganisms (GCM) 10K type strain sequencing project: providing services to taxonomists for standard genome sequencing and annotation.</title>
        <authorList>
            <consortium name="The Broad Institute Genomics Platform"/>
            <consortium name="The Broad Institute Genome Sequencing Center for Infectious Disease"/>
            <person name="Wu L."/>
            <person name="Ma J."/>
        </authorList>
    </citation>
    <scope>NUCLEOTIDE SEQUENCE [LARGE SCALE GENOMIC DNA]</scope>
    <source>
        <strain evidence="2">JCM 17458</strain>
    </source>
</reference>
<sequence>MTDHALRKDSRARRIITGAYVGDGEARAVPSWADSRWKEVYTTVSAVQDLRPDAVASHWSAAVLHGLPVPRGVPDAVQVTTPNSGSQVRITGIRGHRSRHLVSEELLDIRVTPIPFTLAQIAPDLDHENAIVVLEALMGDWHGGPHARHVDLARFLERTKHFAGRSVLRRALVDSRSGTGSPKETELRRALIHAGLPEPSVQPAVWLPRLSSAVHPDMAYVEKKLAVEYEGDHHRTDVRQWETDIRRYEALAEAGWHIIRVTRRTPTRNVVDSVRRHLGRGRR</sequence>
<dbReference type="EMBL" id="BAABAZ010000006">
    <property type="protein sequence ID" value="GAA4284529.1"/>
    <property type="molecule type" value="Genomic_DNA"/>
</dbReference>
<dbReference type="Proteomes" id="UP001501586">
    <property type="component" value="Unassembled WGS sequence"/>
</dbReference>
<dbReference type="Gene3D" id="3.40.960.10">
    <property type="entry name" value="VSR Endonuclease"/>
    <property type="match status" value="1"/>
</dbReference>
<name>A0ABP8EKM1_9MICO</name>
<protein>
    <recommendedName>
        <fullName evidence="3">DUF559 domain-containing protein</fullName>
    </recommendedName>
</protein>
<dbReference type="InterPro" id="IPR011335">
    <property type="entry name" value="Restrct_endonuc-II-like"/>
</dbReference>